<evidence type="ECO:0000256" key="1">
    <source>
        <dbReference type="ARBA" id="ARBA00022714"/>
    </source>
</evidence>
<evidence type="ECO:0000259" key="5">
    <source>
        <dbReference type="PROSITE" id="PS51296"/>
    </source>
</evidence>
<keyword evidence="4" id="KW-0411">Iron-sulfur</keyword>
<dbReference type="InterPro" id="IPR036922">
    <property type="entry name" value="Rieske_2Fe-2S_sf"/>
</dbReference>
<feature type="domain" description="Rieske" evidence="5">
    <location>
        <begin position="74"/>
        <end position="166"/>
    </location>
</feature>
<dbReference type="SUPFAM" id="SSF50022">
    <property type="entry name" value="ISP domain"/>
    <property type="match status" value="1"/>
</dbReference>
<dbReference type="GO" id="GO:0051537">
    <property type="term" value="F:2 iron, 2 sulfur cluster binding"/>
    <property type="evidence" value="ECO:0007669"/>
    <property type="project" value="UniProtKB-KW"/>
</dbReference>
<evidence type="ECO:0000256" key="3">
    <source>
        <dbReference type="ARBA" id="ARBA00023004"/>
    </source>
</evidence>
<dbReference type="PROSITE" id="PS51296">
    <property type="entry name" value="RIESKE"/>
    <property type="match status" value="1"/>
</dbReference>
<evidence type="ECO:0000256" key="4">
    <source>
        <dbReference type="ARBA" id="ARBA00023014"/>
    </source>
</evidence>
<protein>
    <recommendedName>
        <fullName evidence="5">Rieske domain-containing protein</fullName>
    </recommendedName>
</protein>
<keyword evidence="3" id="KW-0408">Iron</keyword>
<gene>
    <name evidence="6" type="ORF">MNBD_CHLOROFLEXI01-4631</name>
</gene>
<reference evidence="6" key="1">
    <citation type="submission" date="2018-06" db="EMBL/GenBank/DDBJ databases">
        <authorList>
            <person name="Zhirakovskaya E."/>
        </authorList>
    </citation>
    <scope>NUCLEOTIDE SEQUENCE</scope>
</reference>
<evidence type="ECO:0000256" key="2">
    <source>
        <dbReference type="ARBA" id="ARBA00022723"/>
    </source>
</evidence>
<dbReference type="Gene3D" id="2.102.10.10">
    <property type="entry name" value="Rieske [2Fe-2S] iron-sulphur domain"/>
    <property type="match status" value="1"/>
</dbReference>
<name>A0A3B0V6A0_9ZZZZ</name>
<dbReference type="EMBL" id="UOEU01000730">
    <property type="protein sequence ID" value="VAW39105.1"/>
    <property type="molecule type" value="Genomic_DNA"/>
</dbReference>
<dbReference type="NCBIfam" id="TIGR02694">
    <property type="entry name" value="arsenite_ox_S"/>
    <property type="match status" value="1"/>
</dbReference>
<dbReference type="GO" id="GO:0046872">
    <property type="term" value="F:metal ion binding"/>
    <property type="evidence" value="ECO:0007669"/>
    <property type="project" value="UniProtKB-KW"/>
</dbReference>
<dbReference type="Pfam" id="PF00355">
    <property type="entry name" value="Rieske"/>
    <property type="match status" value="1"/>
</dbReference>
<dbReference type="PROSITE" id="PS51318">
    <property type="entry name" value="TAT"/>
    <property type="match status" value="1"/>
</dbReference>
<dbReference type="InterPro" id="IPR014067">
    <property type="entry name" value="AioB/IdrB_ssu"/>
</dbReference>
<keyword evidence="1" id="KW-0001">2Fe-2S</keyword>
<sequence length="185" mass="20009">MTEKTCDPTQTVISRRNFLQLGSATVITISLPSYLRKVGMPTTFRANVAQYERQVIVKLSALKFNEPISFKYPWDDSASTNFLIMLNEPAGGGIGSEKNVVAFNSFCTHQGGPLAGQFQGQKGIAGPCPLHWTTFDMTRHGMVISGHATQGLPQILLELDGDDIVATGVMGLIFGYADNNENPAA</sequence>
<evidence type="ECO:0000313" key="6">
    <source>
        <dbReference type="EMBL" id="VAW39105.1"/>
    </source>
</evidence>
<accession>A0A3B0V6A0</accession>
<keyword evidence="2" id="KW-0479">Metal-binding</keyword>
<dbReference type="AlphaFoldDB" id="A0A3B0V6A0"/>
<organism evidence="6">
    <name type="scientific">hydrothermal vent metagenome</name>
    <dbReference type="NCBI Taxonomy" id="652676"/>
    <lineage>
        <taxon>unclassified sequences</taxon>
        <taxon>metagenomes</taxon>
        <taxon>ecological metagenomes</taxon>
    </lineage>
</organism>
<dbReference type="InterPro" id="IPR017941">
    <property type="entry name" value="Rieske_2Fe-2S"/>
</dbReference>
<proteinExistence type="predicted"/>
<dbReference type="InterPro" id="IPR006311">
    <property type="entry name" value="TAT_signal"/>
</dbReference>